<proteinExistence type="predicted"/>
<keyword evidence="1" id="KW-1133">Transmembrane helix</keyword>
<dbReference type="PANTHER" id="PTHR35337">
    <property type="entry name" value="SLR1478 PROTEIN"/>
    <property type="match status" value="1"/>
</dbReference>
<protein>
    <submittedName>
        <fullName evidence="2">Stage II sporulation protein M</fullName>
    </submittedName>
</protein>
<sequence length="324" mass="36907">MKEITFIRLNKKRWSDFEDQISGKDVRNISPDDLASNYIRLTDDLSYARTFYPQSGVVEYLNTLSSKAHALIYRNKRERSDRLTGFWLRELPLEIYNIRKDILLSFLIFMGAFLIGWFSAFQEEDFVRAILGNEYVNTTIDNISKGDPLGIYGDSTPFRMFLAIAFNNIGVSIVAFIFGLLTPIGTAVILMRNGIMVGAFLSFFFQYSLGKVSIMGVMLHGTMELSAIVLAGGAGLMLGRSILFPGTYTRTHQFINAARRGTKLVVGIMPCFVIAAIIESYVTRYYKEMGFWAEFGIILISLLFMVFYFIIYPIITHNKYEKPK</sequence>
<keyword evidence="1" id="KW-0472">Membrane</keyword>
<dbReference type="AlphaFoldDB" id="A0A9J6ZQV5"/>
<dbReference type="Pfam" id="PF01944">
    <property type="entry name" value="SpoIIM"/>
    <property type="match status" value="1"/>
</dbReference>
<organism evidence="2 3">
    <name type="scientific">Xiashengella succiniciproducens</name>
    <dbReference type="NCBI Taxonomy" id="2949635"/>
    <lineage>
        <taxon>Bacteria</taxon>
        <taxon>Pseudomonadati</taxon>
        <taxon>Bacteroidota</taxon>
        <taxon>Bacteroidia</taxon>
        <taxon>Marinilabiliales</taxon>
        <taxon>Marinilabiliaceae</taxon>
        <taxon>Xiashengella</taxon>
    </lineage>
</organism>
<feature type="transmembrane region" description="Helical" evidence="1">
    <location>
        <begin position="225"/>
        <end position="243"/>
    </location>
</feature>
<dbReference type="InterPro" id="IPR002798">
    <property type="entry name" value="SpoIIM-like"/>
</dbReference>
<feature type="transmembrane region" description="Helical" evidence="1">
    <location>
        <begin position="102"/>
        <end position="121"/>
    </location>
</feature>
<evidence type="ECO:0000256" key="1">
    <source>
        <dbReference type="SAM" id="Phobius"/>
    </source>
</evidence>
<reference evidence="2" key="2">
    <citation type="submission" date="2022-06" db="EMBL/GenBank/DDBJ databases">
        <title>Xiashengella guii gen. nov. sp. nov., a bacterium isolated form anaerobic digestion tank.</title>
        <authorList>
            <person name="Huang H."/>
        </authorList>
    </citation>
    <scope>NUCLEOTIDE SEQUENCE</scope>
    <source>
        <strain evidence="2">Ai-910</strain>
    </source>
</reference>
<accession>A0A9J6ZQV5</accession>
<dbReference type="Proteomes" id="UP001056426">
    <property type="component" value="Chromosome"/>
</dbReference>
<feature type="transmembrane region" description="Helical" evidence="1">
    <location>
        <begin position="264"/>
        <end position="283"/>
    </location>
</feature>
<feature type="transmembrane region" description="Helical" evidence="1">
    <location>
        <begin position="194"/>
        <end position="219"/>
    </location>
</feature>
<gene>
    <name evidence="2" type="ORF">M9189_01300</name>
</gene>
<keyword evidence="1" id="KW-0812">Transmembrane</keyword>
<reference evidence="2" key="1">
    <citation type="submission" date="2022-05" db="EMBL/GenBank/DDBJ databases">
        <authorList>
            <person name="Sun X."/>
        </authorList>
    </citation>
    <scope>NUCLEOTIDE SEQUENCE</scope>
    <source>
        <strain evidence="2">Ai-910</strain>
    </source>
</reference>
<evidence type="ECO:0000313" key="2">
    <source>
        <dbReference type="EMBL" id="URW79995.1"/>
    </source>
</evidence>
<dbReference type="PANTHER" id="PTHR35337:SF1">
    <property type="entry name" value="SLR1478 PROTEIN"/>
    <property type="match status" value="1"/>
</dbReference>
<dbReference type="EMBL" id="CP098400">
    <property type="protein sequence ID" value="URW79995.1"/>
    <property type="molecule type" value="Genomic_DNA"/>
</dbReference>
<feature type="transmembrane region" description="Helical" evidence="1">
    <location>
        <begin position="295"/>
        <end position="315"/>
    </location>
</feature>
<evidence type="ECO:0000313" key="3">
    <source>
        <dbReference type="Proteomes" id="UP001056426"/>
    </source>
</evidence>
<feature type="transmembrane region" description="Helical" evidence="1">
    <location>
        <begin position="160"/>
        <end position="182"/>
    </location>
</feature>
<dbReference type="RefSeq" id="WP_250724107.1">
    <property type="nucleotide sequence ID" value="NZ_CP098400.1"/>
</dbReference>
<name>A0A9J6ZQV5_9BACT</name>
<keyword evidence="3" id="KW-1185">Reference proteome</keyword>
<dbReference type="KEGG" id="alkq:M9189_01300"/>